<comment type="caution">
    <text evidence="3">The sequence shown here is derived from an EMBL/GenBank/DDBJ whole genome shotgun (WGS) entry which is preliminary data.</text>
</comment>
<dbReference type="SUPFAM" id="SSF56954">
    <property type="entry name" value="Outer membrane efflux proteins (OEP)"/>
    <property type="match status" value="1"/>
</dbReference>
<dbReference type="PANTHER" id="PTHR30203:SF33">
    <property type="entry name" value="BLR4455 PROTEIN"/>
    <property type="match status" value="1"/>
</dbReference>
<dbReference type="EMBL" id="JBHPON010000003">
    <property type="protein sequence ID" value="MFC6037379.1"/>
    <property type="molecule type" value="Genomic_DNA"/>
</dbReference>
<evidence type="ECO:0000313" key="4">
    <source>
        <dbReference type="Proteomes" id="UP001596116"/>
    </source>
</evidence>
<reference evidence="3 4" key="1">
    <citation type="submission" date="2024-09" db="EMBL/GenBank/DDBJ databases">
        <authorList>
            <person name="Zhang Z.-H."/>
        </authorList>
    </citation>
    <scope>NUCLEOTIDE SEQUENCE [LARGE SCALE GENOMIC DNA]</scope>
    <source>
        <strain evidence="3 4">HHTR114</strain>
    </source>
</reference>
<feature type="signal peptide" evidence="2">
    <location>
        <begin position="1"/>
        <end position="21"/>
    </location>
</feature>
<feature type="coiled-coil region" evidence="1">
    <location>
        <begin position="323"/>
        <end position="357"/>
    </location>
</feature>
<dbReference type="RefSeq" id="WP_379881225.1">
    <property type="nucleotide sequence ID" value="NZ_JBHPON010000003.1"/>
</dbReference>
<name>A0ABW1KZQ0_9PROT</name>
<evidence type="ECO:0000256" key="2">
    <source>
        <dbReference type="SAM" id="SignalP"/>
    </source>
</evidence>
<keyword evidence="4" id="KW-1185">Reference proteome</keyword>
<gene>
    <name evidence="3" type="ORF">ACFMB1_17615</name>
</gene>
<accession>A0ABW1KZQ0</accession>
<keyword evidence="2" id="KW-0732">Signal</keyword>
<dbReference type="PANTHER" id="PTHR30203">
    <property type="entry name" value="OUTER MEMBRANE CATION EFFLUX PROTEIN"/>
    <property type="match status" value="1"/>
</dbReference>
<dbReference type="Proteomes" id="UP001596116">
    <property type="component" value="Unassembled WGS sequence"/>
</dbReference>
<keyword evidence="1" id="KW-0175">Coiled coil</keyword>
<feature type="chain" id="PRO_5045417983" evidence="2">
    <location>
        <begin position="22"/>
        <end position="412"/>
    </location>
</feature>
<protein>
    <submittedName>
        <fullName evidence="3">TolC family protein</fullName>
    </submittedName>
</protein>
<evidence type="ECO:0000256" key="1">
    <source>
        <dbReference type="SAM" id="Coils"/>
    </source>
</evidence>
<proteinExistence type="predicted"/>
<organism evidence="3 4">
    <name type="scientific">Hyphococcus aureus</name>
    <dbReference type="NCBI Taxonomy" id="2666033"/>
    <lineage>
        <taxon>Bacteria</taxon>
        <taxon>Pseudomonadati</taxon>
        <taxon>Pseudomonadota</taxon>
        <taxon>Alphaproteobacteria</taxon>
        <taxon>Parvularculales</taxon>
        <taxon>Parvularculaceae</taxon>
        <taxon>Hyphococcus</taxon>
    </lineage>
</organism>
<evidence type="ECO:0000313" key="3">
    <source>
        <dbReference type="EMBL" id="MFC6037379.1"/>
    </source>
</evidence>
<sequence>MRRLFLFAAYLFAFVSAPANAMPPEPLIAKAVDASPMVMAAKADLDRAHATAKRLRVGEYEVVVSGTGGRRTVDDPAFGESEYTEWNAGLSRTVRLPAKRRADKDLASLEVEKTEAAYENTRKDALLEFVALWTDWRAATEASLTARRLANDAQQLAIAEEKAVKLGASRQIYVNQLSAESALLLLEADRKVTEAENAMANLAAAFPDLVIPASPVALEWDEARIIALMEAEAPESAAVREARLSRDQMETKARRARLDQLADPTFGVQFANEFGGNETSVMATVSIPLGGRARRAAAAEAGSQAVAASARLRASELDAVRRYEQAKRAAKTASKNFNNAEDAVRQARSAMDRLKKGYTIGAVALGDLTAARRTLTLTEQALVEYRITAERAYLTLAVLNDGFAEPANHGQF</sequence>
<dbReference type="Gene3D" id="1.20.1600.10">
    <property type="entry name" value="Outer membrane efflux proteins (OEP)"/>
    <property type="match status" value="1"/>
</dbReference>
<dbReference type="InterPro" id="IPR010131">
    <property type="entry name" value="MdtP/NodT-like"/>
</dbReference>